<name>A0AAV4YEK2_CAEEX</name>
<dbReference type="Proteomes" id="UP001054945">
    <property type="component" value="Unassembled WGS sequence"/>
</dbReference>
<keyword evidence="2" id="KW-1185">Reference proteome</keyword>
<proteinExistence type="predicted"/>
<gene>
    <name evidence="1" type="ORF">CEXT_597741</name>
</gene>
<evidence type="ECO:0000313" key="1">
    <source>
        <dbReference type="EMBL" id="GIZ04446.1"/>
    </source>
</evidence>
<organism evidence="1 2">
    <name type="scientific">Caerostris extrusa</name>
    <name type="common">Bark spider</name>
    <name type="synonym">Caerostris bankana</name>
    <dbReference type="NCBI Taxonomy" id="172846"/>
    <lineage>
        <taxon>Eukaryota</taxon>
        <taxon>Metazoa</taxon>
        <taxon>Ecdysozoa</taxon>
        <taxon>Arthropoda</taxon>
        <taxon>Chelicerata</taxon>
        <taxon>Arachnida</taxon>
        <taxon>Araneae</taxon>
        <taxon>Araneomorphae</taxon>
        <taxon>Entelegynae</taxon>
        <taxon>Araneoidea</taxon>
        <taxon>Araneidae</taxon>
        <taxon>Caerostris</taxon>
    </lineage>
</organism>
<accession>A0AAV4YEK2</accession>
<sequence length="82" mass="9486">MEMMVSRWYADIGRTENQKFLAMRGDFIVITVALKKIVRPKQHQIGGYGSCQPTDAQWIGRQPGEPLLDRGILRRQVWKNSI</sequence>
<comment type="caution">
    <text evidence="1">The sequence shown here is derived from an EMBL/GenBank/DDBJ whole genome shotgun (WGS) entry which is preliminary data.</text>
</comment>
<reference evidence="1 2" key="1">
    <citation type="submission" date="2021-06" db="EMBL/GenBank/DDBJ databases">
        <title>Caerostris extrusa draft genome.</title>
        <authorList>
            <person name="Kono N."/>
            <person name="Arakawa K."/>
        </authorList>
    </citation>
    <scope>NUCLEOTIDE SEQUENCE [LARGE SCALE GENOMIC DNA]</scope>
</reference>
<evidence type="ECO:0000313" key="2">
    <source>
        <dbReference type="Proteomes" id="UP001054945"/>
    </source>
</evidence>
<dbReference type="EMBL" id="BPLR01001736">
    <property type="protein sequence ID" value="GIZ04446.1"/>
    <property type="molecule type" value="Genomic_DNA"/>
</dbReference>
<dbReference type="AlphaFoldDB" id="A0AAV4YEK2"/>
<protein>
    <submittedName>
        <fullName evidence="1">Uncharacterized protein</fullName>
    </submittedName>
</protein>